<comment type="caution">
    <text evidence="1">The sequence shown here is derived from an EMBL/GenBank/DDBJ whole genome shotgun (WGS) entry which is preliminary data.</text>
</comment>
<dbReference type="EMBL" id="AZIM01000343">
    <property type="protein sequence ID" value="ETE71561.1"/>
    <property type="molecule type" value="Genomic_DNA"/>
</dbReference>
<evidence type="ECO:0000313" key="1">
    <source>
        <dbReference type="EMBL" id="ETE71561.1"/>
    </source>
</evidence>
<feature type="non-terminal residue" evidence="1">
    <location>
        <position position="1"/>
    </location>
</feature>
<dbReference type="AlphaFoldDB" id="V8PC61"/>
<organism evidence="1 2">
    <name type="scientific">Ophiophagus hannah</name>
    <name type="common">King cobra</name>
    <name type="synonym">Naja hannah</name>
    <dbReference type="NCBI Taxonomy" id="8665"/>
    <lineage>
        <taxon>Eukaryota</taxon>
        <taxon>Metazoa</taxon>
        <taxon>Chordata</taxon>
        <taxon>Craniata</taxon>
        <taxon>Vertebrata</taxon>
        <taxon>Euteleostomi</taxon>
        <taxon>Lepidosauria</taxon>
        <taxon>Squamata</taxon>
        <taxon>Bifurcata</taxon>
        <taxon>Unidentata</taxon>
        <taxon>Episquamata</taxon>
        <taxon>Toxicofera</taxon>
        <taxon>Serpentes</taxon>
        <taxon>Colubroidea</taxon>
        <taxon>Elapidae</taxon>
        <taxon>Elapinae</taxon>
        <taxon>Ophiophagus</taxon>
    </lineage>
</organism>
<evidence type="ECO:0000313" key="2">
    <source>
        <dbReference type="Proteomes" id="UP000018936"/>
    </source>
</evidence>
<dbReference type="OrthoDB" id="9875352at2759"/>
<keyword evidence="2" id="KW-1185">Reference proteome</keyword>
<gene>
    <name evidence="1" type="ORF">L345_02614</name>
</gene>
<accession>V8PC61</accession>
<dbReference type="Proteomes" id="UP000018936">
    <property type="component" value="Unassembled WGS sequence"/>
</dbReference>
<proteinExistence type="predicted"/>
<name>V8PC61_OPHHA</name>
<reference evidence="1 2" key="1">
    <citation type="journal article" date="2013" name="Proc. Natl. Acad. Sci. U.S.A.">
        <title>The king cobra genome reveals dynamic gene evolution and adaptation in the snake venom system.</title>
        <authorList>
            <person name="Vonk F.J."/>
            <person name="Casewell N.R."/>
            <person name="Henkel C.V."/>
            <person name="Heimberg A.M."/>
            <person name="Jansen H.J."/>
            <person name="McCleary R.J."/>
            <person name="Kerkkamp H.M."/>
            <person name="Vos R.A."/>
            <person name="Guerreiro I."/>
            <person name="Calvete J.J."/>
            <person name="Wuster W."/>
            <person name="Woods A.E."/>
            <person name="Logan J.M."/>
            <person name="Harrison R.A."/>
            <person name="Castoe T.A."/>
            <person name="de Koning A.P."/>
            <person name="Pollock D.D."/>
            <person name="Yandell M."/>
            <person name="Calderon D."/>
            <person name="Renjifo C."/>
            <person name="Currier R.B."/>
            <person name="Salgado D."/>
            <person name="Pla D."/>
            <person name="Sanz L."/>
            <person name="Hyder A.S."/>
            <person name="Ribeiro J.M."/>
            <person name="Arntzen J.W."/>
            <person name="van den Thillart G.E."/>
            <person name="Boetzer M."/>
            <person name="Pirovano W."/>
            <person name="Dirks R.P."/>
            <person name="Spaink H.P."/>
            <person name="Duboule D."/>
            <person name="McGlinn E."/>
            <person name="Kini R.M."/>
            <person name="Richardson M.K."/>
        </authorList>
    </citation>
    <scope>NUCLEOTIDE SEQUENCE</scope>
    <source>
        <tissue evidence="1">Blood</tissue>
    </source>
</reference>
<feature type="non-terminal residue" evidence="1">
    <location>
        <position position="64"/>
    </location>
</feature>
<sequence length="64" mass="6632">MVCTPHSSRQTLGGEQEAGLTSEMLSVCTRKMVLLAPLLLLTGLISTKAATAEEESGTAIPAES</sequence>
<protein>
    <submittedName>
        <fullName evidence="1">Uncharacterized protein</fullName>
    </submittedName>
</protein>